<dbReference type="Proteomes" id="UP000291562">
    <property type="component" value="Chromosome"/>
</dbReference>
<evidence type="ECO:0008006" key="3">
    <source>
        <dbReference type="Google" id="ProtNLM"/>
    </source>
</evidence>
<organism evidence="1 2">
    <name type="scientific">Pseudolysobacter antarcticus</name>
    <dbReference type="NCBI Taxonomy" id="2511995"/>
    <lineage>
        <taxon>Bacteria</taxon>
        <taxon>Pseudomonadati</taxon>
        <taxon>Pseudomonadota</taxon>
        <taxon>Gammaproteobacteria</taxon>
        <taxon>Lysobacterales</taxon>
        <taxon>Rhodanobacteraceae</taxon>
        <taxon>Pseudolysobacter</taxon>
    </lineage>
</organism>
<keyword evidence="2" id="KW-1185">Reference proteome</keyword>
<dbReference type="OrthoDB" id="9181315at2"/>
<sequence length="148" mass="17441">MKYFTSEWWGSGCEGADGVFEKYQRYIDSVKDRLPKAALDFNANHTLHDSEVKLIVNDFQKREARLTFHGWDTAFEKKTCYRLTFSNVVLFEQCYPQADYFDTELGDLGYWEWEVVPEGIELRMLFVSSATFRLVFNDFSFKHEALQA</sequence>
<accession>A0A411HI97</accession>
<name>A0A411HI97_9GAMM</name>
<reference evidence="1 2" key="1">
    <citation type="submission" date="2019-01" db="EMBL/GenBank/DDBJ databases">
        <title>Pseudolysobacter antarctica gen. nov., sp. nov., isolated from Fildes Peninsula, Antarctica.</title>
        <authorList>
            <person name="Wei Z."/>
            <person name="Peng F."/>
        </authorList>
    </citation>
    <scope>NUCLEOTIDE SEQUENCE [LARGE SCALE GENOMIC DNA]</scope>
    <source>
        <strain evidence="1 2">AQ6-296</strain>
    </source>
</reference>
<dbReference type="RefSeq" id="WP_129832508.1">
    <property type="nucleotide sequence ID" value="NZ_CP035704.1"/>
</dbReference>
<evidence type="ECO:0000313" key="2">
    <source>
        <dbReference type="Proteomes" id="UP000291562"/>
    </source>
</evidence>
<dbReference type="AlphaFoldDB" id="A0A411HI97"/>
<dbReference type="EMBL" id="CP035704">
    <property type="protein sequence ID" value="QBB70249.1"/>
    <property type="molecule type" value="Genomic_DNA"/>
</dbReference>
<gene>
    <name evidence="1" type="ORF">ELE36_07665</name>
</gene>
<protein>
    <recommendedName>
        <fullName evidence="3">DUF4085 family protein</fullName>
    </recommendedName>
</protein>
<proteinExistence type="predicted"/>
<dbReference type="KEGG" id="xbc:ELE36_07665"/>
<evidence type="ECO:0000313" key="1">
    <source>
        <dbReference type="EMBL" id="QBB70249.1"/>
    </source>
</evidence>